<dbReference type="EMBL" id="WKMC01000044">
    <property type="protein sequence ID" value="MRZ52748.1"/>
    <property type="molecule type" value="Genomic_DNA"/>
</dbReference>
<evidence type="ECO:0000313" key="2">
    <source>
        <dbReference type="EMBL" id="MRZ52748.1"/>
    </source>
</evidence>
<name>A0A7K0HR35_PARDI</name>
<proteinExistence type="predicted"/>
<feature type="domain" description="GH141-like insertion" evidence="1">
    <location>
        <begin position="130"/>
        <end position="268"/>
    </location>
</feature>
<organism evidence="2 3">
    <name type="scientific">Parabacteroides distasonis</name>
    <dbReference type="NCBI Taxonomy" id="823"/>
    <lineage>
        <taxon>Bacteria</taxon>
        <taxon>Pseudomonadati</taxon>
        <taxon>Bacteroidota</taxon>
        <taxon>Bacteroidia</taxon>
        <taxon>Bacteroidales</taxon>
        <taxon>Tannerellaceae</taxon>
        <taxon>Parabacteroides</taxon>
    </lineage>
</organism>
<dbReference type="InterPro" id="IPR006626">
    <property type="entry name" value="PbH1"/>
</dbReference>
<dbReference type="PANTHER" id="PTHR36453:SF1">
    <property type="entry name" value="RIGHT HANDED BETA HELIX DOMAIN-CONTAINING PROTEIN"/>
    <property type="match status" value="1"/>
</dbReference>
<reference evidence="2 3" key="1">
    <citation type="journal article" date="2019" name="Nat. Med.">
        <title>A library of human gut bacterial isolates paired with longitudinal multiomics data enables mechanistic microbiome research.</title>
        <authorList>
            <person name="Poyet M."/>
            <person name="Groussin M."/>
            <person name="Gibbons S.M."/>
            <person name="Avila-Pacheco J."/>
            <person name="Jiang X."/>
            <person name="Kearney S.M."/>
            <person name="Perrotta A.R."/>
            <person name="Berdy B."/>
            <person name="Zhao S."/>
            <person name="Lieberman T.D."/>
            <person name="Swanson P.K."/>
            <person name="Smith M."/>
            <person name="Roesemann S."/>
            <person name="Alexander J.E."/>
            <person name="Rich S.A."/>
            <person name="Livny J."/>
            <person name="Vlamakis H."/>
            <person name="Clish C."/>
            <person name="Bullock K."/>
            <person name="Deik A."/>
            <person name="Scott J."/>
            <person name="Pierce K.A."/>
            <person name="Xavier R.J."/>
            <person name="Alm E.J."/>
        </authorList>
    </citation>
    <scope>NUCLEOTIDE SEQUENCE [LARGE SCALE GENOMIC DNA]</scope>
    <source>
        <strain evidence="2 3">BIOML-A32</strain>
    </source>
</reference>
<dbReference type="InterPro" id="IPR048482">
    <property type="entry name" value="GH141_ins"/>
</dbReference>
<evidence type="ECO:0000313" key="3">
    <source>
        <dbReference type="Proteomes" id="UP000441358"/>
    </source>
</evidence>
<sequence length="588" mass="66478">MNTMNIKLFSLFCVMFLQISIVYGRDTLFVSPSGNGDEYTRVSPGNIAKLGYRLASINKQCDHLVVYLLGGVYELNEPLLITSNEKNSHIDTLTFAGSSSEVAVLSGGRTVSQWKQVKNGVYKAALPSGVNFRQLYVNDKMEIRARFPNRINEEDYSPYNRVVGFDEKEQTVSVLSSDMENIALTAGSEMVINHHWYQSRFRIDSFFSNDHNFVIKPEKNACKHLFELTYAKMLASGKLYYFENAYNYLDQEREWFFDCQSSMLYYYPPKNRKIDSLNVVYPVLDCVLRIMGTKEKPIENIHIQNIKLGYSNWLLPSSIGIIGTQGVQGRGYTGEMERGILEVEFANDIQISHCQFVGAGDNGVVFVSGVKNSCVIHSHFDQISANGLVIDTYRKGLQPKSNVCEKIVIEDNLIENVGMHYTNGMGIIASYVAKTVIQYNEICYGRYTGIQLGNHFGDNISVMRDNIIRRNNIHHVMQLHDDGGAIYTLALQPGTCIKENWMHDFGRCEWADNFPVNGVFLDNNSGYIRVQDNVFTDLDTVDRIKEQCAGNATTRDNILVNNNSQDSEVKEIAGFRGRVGVVIANLME</sequence>
<dbReference type="Pfam" id="PF21231">
    <property type="entry name" value="GH141_M"/>
    <property type="match status" value="1"/>
</dbReference>
<protein>
    <recommendedName>
        <fullName evidence="1">GH141-like insertion domain-containing protein</fullName>
    </recommendedName>
</protein>
<accession>A0A7K0HR35</accession>
<dbReference type="SMART" id="SM00710">
    <property type="entry name" value="PbH1"/>
    <property type="match status" value="6"/>
</dbReference>
<comment type="caution">
    <text evidence="2">The sequence shown here is derived from an EMBL/GenBank/DDBJ whole genome shotgun (WGS) entry which is preliminary data.</text>
</comment>
<dbReference type="PANTHER" id="PTHR36453">
    <property type="entry name" value="SECRETED PROTEIN-RELATED"/>
    <property type="match status" value="1"/>
</dbReference>
<dbReference type="InterPro" id="IPR012334">
    <property type="entry name" value="Pectin_lyas_fold"/>
</dbReference>
<dbReference type="AlphaFoldDB" id="A0A7K0HR35"/>
<dbReference type="SUPFAM" id="SSF51126">
    <property type="entry name" value="Pectin lyase-like"/>
    <property type="match status" value="1"/>
</dbReference>
<dbReference type="Gene3D" id="2.160.20.10">
    <property type="entry name" value="Single-stranded right-handed beta-helix, Pectin lyase-like"/>
    <property type="match status" value="1"/>
</dbReference>
<gene>
    <name evidence="2" type="ORF">GKD66_21540</name>
</gene>
<dbReference type="Proteomes" id="UP000441358">
    <property type="component" value="Unassembled WGS sequence"/>
</dbReference>
<dbReference type="InterPro" id="IPR011050">
    <property type="entry name" value="Pectin_lyase_fold/virulence"/>
</dbReference>
<evidence type="ECO:0000259" key="1">
    <source>
        <dbReference type="Pfam" id="PF21231"/>
    </source>
</evidence>